<dbReference type="EnsemblPlants" id="novel_model_6163_5bd9a17a.6.5bd9b13c">
    <property type="protein sequence ID" value="cds.novel_model_6163_5bd9a17a.6.5bd9b13c"/>
    <property type="gene ID" value="novel_gene_3190_5bd9a17a"/>
</dbReference>
<dbReference type="Proteomes" id="UP000596661">
    <property type="component" value="Chromosome 7"/>
</dbReference>
<protein>
    <submittedName>
        <fullName evidence="1">Uncharacterized protein</fullName>
    </submittedName>
</protein>
<sequence>MNPPQHPAATTSPKLHRSDSRFLSISLLTVTAIERKSIWKERMNEYERKGFLGVGFVLLCFDFFIRKSAEVININCIILYMKIYV</sequence>
<organism evidence="1 2">
    <name type="scientific">Cannabis sativa</name>
    <name type="common">Hemp</name>
    <name type="synonym">Marijuana</name>
    <dbReference type="NCBI Taxonomy" id="3483"/>
    <lineage>
        <taxon>Eukaryota</taxon>
        <taxon>Viridiplantae</taxon>
        <taxon>Streptophyta</taxon>
        <taxon>Embryophyta</taxon>
        <taxon>Tracheophyta</taxon>
        <taxon>Spermatophyta</taxon>
        <taxon>Magnoliopsida</taxon>
        <taxon>eudicotyledons</taxon>
        <taxon>Gunneridae</taxon>
        <taxon>Pentapetalae</taxon>
        <taxon>rosids</taxon>
        <taxon>fabids</taxon>
        <taxon>Rosales</taxon>
        <taxon>Cannabaceae</taxon>
        <taxon>Cannabis</taxon>
    </lineage>
</organism>
<name>A0A803R7Y0_CANSA</name>
<dbReference type="Gramene" id="novel_model_6168_5bd9a17a.13.5bd9b13c">
    <property type="protein sequence ID" value="cds.novel_model_6168_5bd9a17a.13.5bd9b13c"/>
    <property type="gene ID" value="novel_gene_3190_5bd9a17a"/>
</dbReference>
<dbReference type="AlphaFoldDB" id="A0A803R7Y0"/>
<accession>A0A803R7Y5</accession>
<keyword evidence="2" id="KW-1185">Reference proteome</keyword>
<reference evidence="1 2" key="1">
    <citation type="submission" date="2018-11" db="EMBL/GenBank/DDBJ databases">
        <authorList>
            <person name="Grassa J C."/>
        </authorList>
    </citation>
    <scope>NUCLEOTIDE SEQUENCE [LARGE SCALE GENOMIC DNA]</scope>
</reference>
<dbReference type="EMBL" id="UZAU01000649">
    <property type="status" value="NOT_ANNOTATED_CDS"/>
    <property type="molecule type" value="Genomic_DNA"/>
</dbReference>
<dbReference type="Gramene" id="novel_model_6163_5bd9a17a.6.5bd9b13c">
    <property type="protein sequence ID" value="cds.novel_model_6163_5bd9a17a.6.5bd9b13c"/>
    <property type="gene ID" value="novel_gene_3190_5bd9a17a"/>
</dbReference>
<evidence type="ECO:0000313" key="2">
    <source>
        <dbReference type="Proteomes" id="UP000596661"/>
    </source>
</evidence>
<proteinExistence type="predicted"/>
<accession>A0A803R7Y0</accession>
<evidence type="ECO:0000313" key="1">
    <source>
        <dbReference type="EnsemblPlants" id="cds.novel_model_6163_5bd9a17a.6.5bd9b13c"/>
    </source>
</evidence>
<dbReference type="EnsemblPlants" id="novel_model_6168_5bd9a17a.13.5bd9b13c">
    <property type="protein sequence ID" value="cds.novel_model_6168_5bd9a17a.13.5bd9b13c"/>
    <property type="gene ID" value="novel_gene_3190_5bd9a17a"/>
</dbReference>
<reference evidence="1" key="2">
    <citation type="submission" date="2021-03" db="UniProtKB">
        <authorList>
            <consortium name="EnsemblPlants"/>
        </authorList>
    </citation>
    <scope>IDENTIFICATION</scope>
</reference>